<keyword evidence="2" id="KW-1003">Cell membrane</keyword>
<evidence type="ECO:0000256" key="1">
    <source>
        <dbReference type="ARBA" id="ARBA00004651"/>
    </source>
</evidence>
<dbReference type="InterPro" id="IPR050250">
    <property type="entry name" value="Macrolide_Exporter_MacB"/>
</dbReference>
<gene>
    <name evidence="9" type="ORF">HW554_16510</name>
</gene>
<reference evidence="9 10" key="1">
    <citation type="submission" date="2020-05" db="EMBL/GenBank/DDBJ databases">
        <title>Hymenobacter terrestris sp. nov. and Hymenobacter lapidiphilus sp. nov., isolated from regoliths in Antarctica.</title>
        <authorList>
            <person name="Sedlacek I."/>
            <person name="Pantucek R."/>
            <person name="Zeman M."/>
            <person name="Holochova P."/>
            <person name="Kralova S."/>
            <person name="Stankova E."/>
            <person name="Sedo O."/>
            <person name="Micenkova L."/>
            <person name="Svec P."/>
            <person name="Gupta V."/>
            <person name="Sood U."/>
            <person name="Korpole U.S."/>
            <person name="Lal R."/>
        </authorList>
    </citation>
    <scope>NUCLEOTIDE SEQUENCE [LARGE SCALE GENOMIC DNA]</scope>
    <source>
        <strain evidence="9 10">P5342</strain>
    </source>
</reference>
<comment type="subcellular location">
    <subcellularLocation>
        <location evidence="1">Cell membrane</location>
        <topology evidence="1">Multi-pass membrane protein</topology>
    </subcellularLocation>
</comment>
<dbReference type="Pfam" id="PF02687">
    <property type="entry name" value="FtsX"/>
    <property type="match status" value="1"/>
</dbReference>
<feature type="transmembrane region" description="Helical" evidence="6">
    <location>
        <begin position="21"/>
        <end position="41"/>
    </location>
</feature>
<evidence type="ECO:0000256" key="5">
    <source>
        <dbReference type="ARBA" id="ARBA00023136"/>
    </source>
</evidence>
<evidence type="ECO:0000256" key="4">
    <source>
        <dbReference type="ARBA" id="ARBA00022989"/>
    </source>
</evidence>
<feature type="transmembrane region" description="Helical" evidence="6">
    <location>
        <begin position="284"/>
        <end position="305"/>
    </location>
</feature>
<evidence type="ECO:0000256" key="3">
    <source>
        <dbReference type="ARBA" id="ARBA00022692"/>
    </source>
</evidence>
<evidence type="ECO:0000256" key="2">
    <source>
        <dbReference type="ARBA" id="ARBA00022475"/>
    </source>
</evidence>
<dbReference type="GO" id="GO:0022857">
    <property type="term" value="F:transmembrane transporter activity"/>
    <property type="evidence" value="ECO:0007669"/>
    <property type="project" value="TreeGrafter"/>
</dbReference>
<evidence type="ECO:0000313" key="10">
    <source>
        <dbReference type="Proteomes" id="UP000565521"/>
    </source>
</evidence>
<protein>
    <submittedName>
        <fullName evidence="9">ABC transporter permease</fullName>
    </submittedName>
</protein>
<dbReference type="EMBL" id="JABKAU010000038">
    <property type="protein sequence ID" value="NVO32819.1"/>
    <property type="molecule type" value="Genomic_DNA"/>
</dbReference>
<accession>A0A7Y7U7G9</accession>
<keyword evidence="5 6" id="KW-0472">Membrane</keyword>
<feature type="domain" description="MacB-like periplasmic core" evidence="8">
    <location>
        <begin position="20"/>
        <end position="241"/>
    </location>
</feature>
<dbReference type="AlphaFoldDB" id="A0A7Y7U7G9"/>
<dbReference type="PANTHER" id="PTHR30572:SF18">
    <property type="entry name" value="ABC-TYPE MACROLIDE FAMILY EXPORT SYSTEM PERMEASE COMPONENT 2"/>
    <property type="match status" value="1"/>
</dbReference>
<dbReference type="PANTHER" id="PTHR30572">
    <property type="entry name" value="MEMBRANE COMPONENT OF TRANSPORTER-RELATED"/>
    <property type="match status" value="1"/>
</dbReference>
<feature type="domain" description="ABC3 transporter permease C-terminal" evidence="7">
    <location>
        <begin position="291"/>
        <end position="406"/>
    </location>
</feature>
<organism evidence="9 10">
    <name type="scientific">Hymenobacter lapidiphilus</name>
    <dbReference type="NCBI Taxonomy" id="2608003"/>
    <lineage>
        <taxon>Bacteria</taxon>
        <taxon>Pseudomonadati</taxon>
        <taxon>Bacteroidota</taxon>
        <taxon>Cytophagia</taxon>
        <taxon>Cytophagales</taxon>
        <taxon>Hymenobacteraceae</taxon>
        <taxon>Hymenobacter</taxon>
    </lineage>
</organism>
<evidence type="ECO:0000259" key="7">
    <source>
        <dbReference type="Pfam" id="PF02687"/>
    </source>
</evidence>
<dbReference type="Proteomes" id="UP000565521">
    <property type="component" value="Unassembled WGS sequence"/>
</dbReference>
<feature type="transmembrane region" description="Helical" evidence="6">
    <location>
        <begin position="382"/>
        <end position="400"/>
    </location>
</feature>
<keyword evidence="4 6" id="KW-1133">Transmembrane helix</keyword>
<dbReference type="InterPro" id="IPR003838">
    <property type="entry name" value="ABC3_permease_C"/>
</dbReference>
<feature type="transmembrane region" description="Helical" evidence="6">
    <location>
        <begin position="341"/>
        <end position="362"/>
    </location>
</feature>
<sequence length="417" mass="45778">MFLSYLKIAWKVLLRRKFFTFISLFGISFTLMILLVVYAMADGTAGPGMPERRTDRLLFITRMVLEYRDGGTSNSALGYAFLDKYARTLKTPAKVSISEQTTTTLPAYVGNQTLKLDLKRTDDVFWQVLDFDFLEGRPFNRQEQRDAALVAVINENTARRYFGTAQGVVGRVLELDAVRYRVVGVVRDVPLSRIQTYAEVWTPLSTTTANLRDPDYLGGYMAILLARSPADIDAVKAEYQQVIDRVPLPDPKEFKKVASRAHTMFASLMAQGSGDTSPDGASGVFARIAAALALLFMLLPALNLVNVNVSRTLERASEIGVRKAFGATTGALMRQFLLENIFLTLLGGLLGLALAAGALAFINSTHLIPYAQFALNGRVFLVALGLALVFGMLSGVYPAYKMSKLQAAQVLKGETAL</sequence>
<dbReference type="InterPro" id="IPR025857">
    <property type="entry name" value="MacB_PCD"/>
</dbReference>
<name>A0A7Y7U7G9_9BACT</name>
<evidence type="ECO:0000313" key="9">
    <source>
        <dbReference type="EMBL" id="NVO32819.1"/>
    </source>
</evidence>
<dbReference type="Pfam" id="PF12704">
    <property type="entry name" value="MacB_PCD"/>
    <property type="match status" value="1"/>
</dbReference>
<evidence type="ECO:0000256" key="6">
    <source>
        <dbReference type="SAM" id="Phobius"/>
    </source>
</evidence>
<keyword evidence="10" id="KW-1185">Reference proteome</keyword>
<keyword evidence="3 6" id="KW-0812">Transmembrane</keyword>
<comment type="caution">
    <text evidence="9">The sequence shown here is derived from an EMBL/GenBank/DDBJ whole genome shotgun (WGS) entry which is preliminary data.</text>
</comment>
<proteinExistence type="predicted"/>
<dbReference type="RefSeq" id="WP_176909683.1">
    <property type="nucleotide sequence ID" value="NZ_JABKAU010000038.1"/>
</dbReference>
<evidence type="ECO:0000259" key="8">
    <source>
        <dbReference type="Pfam" id="PF12704"/>
    </source>
</evidence>
<dbReference type="GO" id="GO:0005886">
    <property type="term" value="C:plasma membrane"/>
    <property type="evidence" value="ECO:0007669"/>
    <property type="project" value="UniProtKB-SubCell"/>
</dbReference>